<dbReference type="UniPathway" id="UPA00694"/>
<comment type="pathway">
    <text evidence="3 15">Glycan metabolism; bacterial cellulose biosynthesis.</text>
</comment>
<comment type="function">
    <text evidence="1 15">Binds the cellulose synthase activator, bis-(3'-5') cyclic diguanylic acid (c-di-GMP).</text>
</comment>
<evidence type="ECO:0000256" key="2">
    <source>
        <dbReference type="ARBA" id="ARBA00004377"/>
    </source>
</evidence>
<evidence type="ECO:0000256" key="9">
    <source>
        <dbReference type="ARBA" id="ARBA00022636"/>
    </source>
</evidence>
<dbReference type="Pfam" id="PF03170">
    <property type="entry name" value="BcsB"/>
    <property type="match status" value="1"/>
</dbReference>
<keyword evidence="11 15" id="KW-0135">Cellulose biosynthesis</keyword>
<evidence type="ECO:0000256" key="14">
    <source>
        <dbReference type="ARBA" id="ARBA00033444"/>
    </source>
</evidence>
<evidence type="ECO:0000256" key="16">
    <source>
        <dbReference type="SAM" id="MobiDB-lite"/>
    </source>
</evidence>
<comment type="similarity">
    <text evidence="4 15">Belongs to the AcsB/BcsB family.</text>
</comment>
<keyword evidence="15" id="KW-0732">Signal</keyword>
<evidence type="ECO:0000313" key="17">
    <source>
        <dbReference type="EMBL" id="VGL88907.1"/>
    </source>
</evidence>
<comment type="subunit">
    <text evidence="5 15">Tightly associated with the cellulose synthase catalytic subunit.</text>
</comment>
<name>A0A486QIR4_KLEPN</name>
<dbReference type="GO" id="GO:0005886">
    <property type="term" value="C:plasma membrane"/>
    <property type="evidence" value="ECO:0007669"/>
    <property type="project" value="UniProtKB-SubCell"/>
</dbReference>
<evidence type="ECO:0000256" key="10">
    <source>
        <dbReference type="ARBA" id="ARBA00022692"/>
    </source>
</evidence>
<protein>
    <recommendedName>
        <fullName evidence="6 15">Cyclic di-GMP-binding protein</fullName>
    </recommendedName>
    <alternativeName>
        <fullName evidence="14 15">Cellulose synthase regulatory subunit</fullName>
    </alternativeName>
</protein>
<evidence type="ECO:0000256" key="6">
    <source>
        <dbReference type="ARBA" id="ARBA00021844"/>
    </source>
</evidence>
<evidence type="ECO:0000256" key="3">
    <source>
        <dbReference type="ARBA" id="ARBA00005186"/>
    </source>
</evidence>
<evidence type="ECO:0000256" key="15">
    <source>
        <dbReference type="RuleBase" id="RU365021"/>
    </source>
</evidence>
<dbReference type="PRINTS" id="PR01440">
    <property type="entry name" value="CELLSNTHASEB"/>
</dbReference>
<gene>
    <name evidence="17" type="primary">bcsB</name>
    <name evidence="17" type="ORF">SAMEA4873650_03332</name>
</gene>
<feature type="region of interest" description="Disordered" evidence="16">
    <location>
        <begin position="19"/>
        <end position="85"/>
    </location>
</feature>
<keyword evidence="9 15" id="KW-0973">c-di-GMP</keyword>
<evidence type="ECO:0000256" key="5">
    <source>
        <dbReference type="ARBA" id="ARBA00011437"/>
    </source>
</evidence>
<dbReference type="PANTHER" id="PTHR39083:SF1">
    <property type="entry name" value="CYCLIC DI-GMP-BINDING PROTEIN"/>
    <property type="match status" value="1"/>
</dbReference>
<dbReference type="EMBL" id="CAAHCU010000003">
    <property type="protein sequence ID" value="VGL88907.1"/>
    <property type="molecule type" value="Genomic_DNA"/>
</dbReference>
<dbReference type="AlphaFoldDB" id="A0A486QIR4"/>
<accession>A0A486QIR4</accession>
<comment type="subcellular location">
    <subcellularLocation>
        <location evidence="2">Cell inner membrane</location>
        <topology evidence="2">Single-pass membrane protein</topology>
    </subcellularLocation>
</comment>
<keyword evidence="10" id="KW-0812">Transmembrane</keyword>
<dbReference type="PANTHER" id="PTHR39083">
    <property type="entry name" value="CYCLIC DI-GMP-BINDING PROTEIN"/>
    <property type="match status" value="1"/>
</dbReference>
<evidence type="ECO:0000256" key="7">
    <source>
        <dbReference type="ARBA" id="ARBA00022475"/>
    </source>
</evidence>
<dbReference type="InterPro" id="IPR003920">
    <property type="entry name" value="Cell_synth_B"/>
</dbReference>
<dbReference type="NCBIfam" id="NF008324">
    <property type="entry name" value="PRK11114.1-2"/>
    <property type="match status" value="1"/>
</dbReference>
<dbReference type="InterPro" id="IPR018513">
    <property type="entry name" value="Cell_synthase_bac"/>
</dbReference>
<sequence>MKRLTTLALLAGMLSAPALHSEEPGSGAAAPLSFPQLNDAADSEPGDEPPAASPEEGASPAAPAPATAGDAAATAPVPVMPDLPPPVSGTAAPEVIPVAPVWGGDLNLAQMGMPDGIILSGGQRQGGVSFTLPADQVVIHSQLSLAVRVSPEMASRNATLQLMLNGQPLGTLPLGADGEDVSHYQLDIPPALMVSSNNLSVKINDGDTLQCQRDIHDTSRVTVLPTSHFSWESQQLNISDDLSHFPRPFFDSMQMTPADIAVAYGAKPSADVFSAAALISSWLGIQADYRGIAFSALRDRLPERHGIVIGHPGEQVGGMMLPETDKPLLRIIANPANPAYKLLLIVGKNDTALRMAAWRLTRGNFAPQTATLDVEPQTIPVGKAYDAPRWIPTDRPVKLSELLRKDQSPTVSGVWHEPLRIAFRAAPDLYLWDGETIPLQVGYRFPSESWINEDKSLLSVTLNGTFLNNLPMNKQGPLEKVWRYLGGDARQERFTIPLAPYLIYGDNQLSMYFNVVPKDDVPCSVLLNNNIKSRITDDSWIDLSKTRHFSLLPNLSYFVGASFPFSRLADYSQTTLLLPADPSETQVATLLNLAARSGNATGTALANNRVVLGMPTGGGDLQSLRERDVLAVTALDQQAFNQSLLADSPYRPVDNVLSVREPDLWQKVQRRLTGDWTSASLDADRYFSSSSAWRGFISYRSPWNSTRLVVVALASNDDQLARLKTDLESPRINAGIRGDTAVITSDNGVRSFQVSTPFPSGQMPWYMMAVWYASQHSGFLAVLGLIATSIMGLALKPAICDPWLKIDSGPGSQVSCQNSANPSGIAIQWRIRCSFSRGIGTSRKARNTRFSIGWKLRYPAHSRANLTRK</sequence>
<evidence type="ECO:0000256" key="13">
    <source>
        <dbReference type="ARBA" id="ARBA00023136"/>
    </source>
</evidence>
<organism evidence="17">
    <name type="scientific">Klebsiella pneumoniae</name>
    <dbReference type="NCBI Taxonomy" id="573"/>
    <lineage>
        <taxon>Bacteria</taxon>
        <taxon>Pseudomonadati</taxon>
        <taxon>Pseudomonadota</taxon>
        <taxon>Gammaproteobacteria</taxon>
        <taxon>Enterobacterales</taxon>
        <taxon>Enterobacteriaceae</taxon>
        <taxon>Klebsiella/Raoultella group</taxon>
        <taxon>Klebsiella</taxon>
        <taxon>Klebsiella pneumoniae complex</taxon>
    </lineage>
</organism>
<dbReference type="Gene3D" id="2.60.120.260">
    <property type="entry name" value="Galactose-binding domain-like"/>
    <property type="match status" value="2"/>
</dbReference>
<reference evidence="17" key="1">
    <citation type="submission" date="2019-03" db="EMBL/GenBank/DDBJ databases">
        <authorList>
            <consortium name="Pathogen Informatics"/>
        </authorList>
    </citation>
    <scope>NUCLEOTIDE SEQUENCE</scope>
    <source>
        <strain evidence="17">5012STDY7626448</strain>
    </source>
</reference>
<feature type="signal peptide" evidence="15">
    <location>
        <begin position="1"/>
        <end position="21"/>
    </location>
</feature>
<evidence type="ECO:0000256" key="1">
    <source>
        <dbReference type="ARBA" id="ARBA00002057"/>
    </source>
</evidence>
<evidence type="ECO:0000256" key="8">
    <source>
        <dbReference type="ARBA" id="ARBA00022519"/>
    </source>
</evidence>
<keyword evidence="12" id="KW-1133">Transmembrane helix</keyword>
<proteinExistence type="inferred from homology"/>
<evidence type="ECO:0000256" key="4">
    <source>
        <dbReference type="ARBA" id="ARBA00010714"/>
    </source>
</evidence>
<keyword evidence="7 15" id="KW-1003">Cell membrane</keyword>
<feature type="compositionally biased region" description="Low complexity" evidence="16">
    <location>
        <begin position="49"/>
        <end position="77"/>
    </location>
</feature>
<keyword evidence="8 15" id="KW-0997">Cell inner membrane</keyword>
<evidence type="ECO:0000256" key="11">
    <source>
        <dbReference type="ARBA" id="ARBA00022916"/>
    </source>
</evidence>
<feature type="chain" id="PRO_5019612600" description="Cyclic di-GMP-binding protein" evidence="15">
    <location>
        <begin position="22"/>
        <end position="869"/>
    </location>
</feature>
<evidence type="ECO:0000256" key="12">
    <source>
        <dbReference type="ARBA" id="ARBA00022989"/>
    </source>
</evidence>
<keyword evidence="13" id="KW-0472">Membrane</keyword>
<dbReference type="GO" id="GO:0006011">
    <property type="term" value="P:UDP-alpha-D-glucose metabolic process"/>
    <property type="evidence" value="ECO:0007669"/>
    <property type="project" value="InterPro"/>
</dbReference>
<dbReference type="GO" id="GO:0030244">
    <property type="term" value="P:cellulose biosynthetic process"/>
    <property type="evidence" value="ECO:0007669"/>
    <property type="project" value="UniProtKB-KW"/>
</dbReference>